<dbReference type="InterPro" id="IPR003594">
    <property type="entry name" value="HATPase_dom"/>
</dbReference>
<evidence type="ECO:0000313" key="8">
    <source>
        <dbReference type="EMBL" id="SDS53730.1"/>
    </source>
</evidence>
<dbReference type="Gene3D" id="1.10.287.130">
    <property type="match status" value="1"/>
</dbReference>
<dbReference type="GO" id="GO:0000155">
    <property type="term" value="F:phosphorelay sensor kinase activity"/>
    <property type="evidence" value="ECO:0007669"/>
    <property type="project" value="InterPro"/>
</dbReference>
<dbReference type="InterPro" id="IPR036890">
    <property type="entry name" value="HATPase_C_sf"/>
</dbReference>
<evidence type="ECO:0000259" key="5">
    <source>
        <dbReference type="PROSITE" id="PS50011"/>
    </source>
</evidence>
<keyword evidence="8" id="KW-0808">Transferase</keyword>
<dbReference type="Gene3D" id="3.40.50.300">
    <property type="entry name" value="P-loop containing nucleotide triphosphate hydrolases"/>
    <property type="match status" value="1"/>
</dbReference>
<evidence type="ECO:0000259" key="7">
    <source>
        <dbReference type="PROSITE" id="PS50112"/>
    </source>
</evidence>
<dbReference type="InterPro" id="IPR036097">
    <property type="entry name" value="HisK_dim/P_sf"/>
</dbReference>
<dbReference type="Gene3D" id="1.10.510.10">
    <property type="entry name" value="Transferase(Phosphotransferase) domain 1"/>
    <property type="match status" value="1"/>
</dbReference>
<protein>
    <recommendedName>
        <fullName evidence="2">histidine kinase</fullName>
        <ecNumber evidence="2">2.7.13.3</ecNumber>
    </recommendedName>
</protein>
<reference evidence="9" key="1">
    <citation type="submission" date="2016-10" db="EMBL/GenBank/DDBJ databases">
        <authorList>
            <person name="Varghese N."/>
            <person name="Submissions S."/>
        </authorList>
    </citation>
    <scope>NUCLEOTIDE SEQUENCE [LARGE SCALE GENOMIC DNA]</scope>
    <source>
        <strain evidence="9">GAS369</strain>
    </source>
</reference>
<evidence type="ECO:0000256" key="2">
    <source>
        <dbReference type="ARBA" id="ARBA00012438"/>
    </source>
</evidence>
<dbReference type="Gene3D" id="3.30.565.10">
    <property type="entry name" value="Histidine kinase-like ATPase, C-terminal domain"/>
    <property type="match status" value="1"/>
</dbReference>
<dbReference type="EMBL" id="LT629750">
    <property type="protein sequence ID" value="SDS53730.1"/>
    <property type="molecule type" value="Genomic_DNA"/>
</dbReference>
<keyword evidence="4" id="KW-0175">Coiled coil</keyword>
<feature type="coiled-coil region" evidence="4">
    <location>
        <begin position="1583"/>
        <end position="1610"/>
    </location>
</feature>
<sequence length="1839" mass="203175">MNGSSQISTNGIDSLEVWWEDGERVFCRERRPDANGRVNDVLIVTCAAEHPTPASLDRLAHEYALKDELDGPWAVRPLALIRERDRTMLVLEDSASEPLNRLLGTPMELGRFLHLAIAIAAALIQLHRRGLVHKDLKPTNILVNAARDAVRFTGFGIASRLSRERQAFEPPETIAGTLAYMAPEQTGRMNRSIDSRSDLYAIGVTLYEMLTGALPFTAAGPMEWVHCHVARRAIPPAERVKEVPGAVSAIIMKLLAKTAEERYQTAAGLKSDLQRCLAAWEAQGRIDYFRLGEDDKPDRLLIPEKLYGREREIESLLGSFDRVGLSSTPGLVLVSGYSGIGKSALVQELHTALVSSGGLFASGKFDQHKRDIPYATLAQAFQSLIRHLLAKSDAELAPWRDALREALDSLGRLIVDLVPELQLIIGDQPPVPEASPQDAQRRFQLVVRRFIAVFAQPDHPLTLFLDDLQWLDTATLDLLEDLLTRSGLRHLLLIGAYRHNEVDASHPLTRKLEVIRRAGARVHEISLAPLTRECVEQFTADTLRCELAHAAPLAQLMHEKTDGNPFFLIQFLYALAEQELLTFDQDKAQWCWDLGRIHAKGYTENVADLMIAKLNGLPDEARRALLRLACLGNSAEVTTLCLVHGVSEQQVHADLREAVRLELIERLDSSYKFVHDRVQEAAYALQPAEDKPALHLRIGMALAAHAKPDETGEKLYVIANQLNRGAGAVTSEAQRERIVAVNLAAGRRARAATAYNAAIAYLEVARELLGNEAHPSCSPTAFAVALLRAECELLVGQQDVAEAQLLVLSQSCRNVQAKAEVTRLRAYLYTARGQLERSIDVCLEFLRQVGIDWSPHPSDRQVDEERNCLRRLAEDLSDDQLHALPPMTDPGHRATMAVFADLVTPALLTDRNLCDIMLLAAARLTLQHGICEAACYPIVCMFGVLASNHADAELGFRLVQFGVVLADRQPQLGISGRALLIFGLHVTPWIRPIRSGQPFMHRSLEVSLAAGDLAFAAYSHRGLVSVRLFCGDPLQEVCRDAERGLTFFSQNSGFDLLAEFLTVQRSSALSLMGRDEENSFEVPSPTGPYPHEGTWPLSAFFYYTAHIQINVLAGRHDIALAVAERVDKLYWAARAYHEVVEFRFYTGLAQAAAYDAAPPERRAMLLSGLRQQHRKLSIWCARISENFVARQALIAAEIARIEGRELEAERLYEESIRLAREAGFVQIEAIASERAARFYEARGIQTVVVSYLANARDCYLRWGADAKVRQLDEMYPHLRKKEPVVSPTSTIGTPTEYLDLVTVLKVSEAVSGEIVLEKLIDTLLRTAVEHAGAERGLLVLPQGSELRIQASATTGRASITIDPRDSPISGAELPESLVLYAARTQESVILDDASARGAFTSDEYIRRKHARSVLCLPLIKQGKSVALLYLENNLAPHVFTPARVAVLKFLASEAATSLDNARLYRALQERESRIHRLVDANIIGICIFGPEGHIVDANHSFLKTVGYDREDLNTGRLRWTNLTPPEWSDRNALAHAELAATGAIQPFEKEYFRKDGNRAPILIGAAAFNKEQAVAFVLDLSERKRAEAEARESERRYREAQMELAHANRVAVMGQLTASIAHEVNQPTTAVVASAQAALRWLDRRPPELEQVRQALGRIVQNGMRASEVIERIHDLIKKKPPRKDSLAINAIIGEVIELTQAEAARNNVSVQTAFTDGLPEVVGDRVELQQVAANLILNAIEAMSGTTEGPRELLIRTAMADCDGVLVAVIDSGPGLLPASLERLFEPFYTTKPDGLGIGLSICRSIIEAHGGRLWVNANLPRGAIFQFTVAAKGSGSN</sequence>
<dbReference type="Pfam" id="PF00069">
    <property type="entry name" value="Pkinase"/>
    <property type="match status" value="1"/>
</dbReference>
<evidence type="ECO:0000313" key="9">
    <source>
        <dbReference type="Proteomes" id="UP000243904"/>
    </source>
</evidence>
<comment type="catalytic activity">
    <reaction evidence="1">
        <text>ATP + protein L-histidine = ADP + protein N-phospho-L-histidine.</text>
        <dbReference type="EC" id="2.7.13.3"/>
    </reaction>
</comment>
<dbReference type="Proteomes" id="UP000243904">
    <property type="component" value="Chromosome I"/>
</dbReference>
<dbReference type="Pfam" id="PF13426">
    <property type="entry name" value="PAS_9"/>
    <property type="match status" value="1"/>
</dbReference>
<dbReference type="CDD" id="cd00130">
    <property type="entry name" value="PAS"/>
    <property type="match status" value="1"/>
</dbReference>
<proteinExistence type="predicted"/>
<dbReference type="InterPro" id="IPR035965">
    <property type="entry name" value="PAS-like_dom_sf"/>
</dbReference>
<dbReference type="EC" id="2.7.13.3" evidence="2"/>
<dbReference type="InterPro" id="IPR000719">
    <property type="entry name" value="Prot_kinase_dom"/>
</dbReference>
<dbReference type="InterPro" id="IPR027417">
    <property type="entry name" value="P-loop_NTPase"/>
</dbReference>
<dbReference type="SMART" id="SM00220">
    <property type="entry name" value="S_TKc"/>
    <property type="match status" value="1"/>
</dbReference>
<feature type="domain" description="Protein kinase" evidence="5">
    <location>
        <begin position="1"/>
        <end position="277"/>
    </location>
</feature>
<keyword evidence="8" id="KW-0418">Kinase</keyword>
<dbReference type="SMART" id="SM00065">
    <property type="entry name" value="GAF"/>
    <property type="match status" value="1"/>
</dbReference>
<evidence type="ECO:0000256" key="1">
    <source>
        <dbReference type="ARBA" id="ARBA00000085"/>
    </source>
</evidence>
<dbReference type="SUPFAM" id="SSF56112">
    <property type="entry name" value="Protein kinase-like (PK-like)"/>
    <property type="match status" value="1"/>
</dbReference>
<dbReference type="Gene3D" id="3.30.450.20">
    <property type="entry name" value="PAS domain"/>
    <property type="match status" value="1"/>
</dbReference>
<dbReference type="PRINTS" id="PR00344">
    <property type="entry name" value="BCTRLSENSOR"/>
</dbReference>
<dbReference type="Pfam" id="PF13191">
    <property type="entry name" value="AAA_16"/>
    <property type="match status" value="1"/>
</dbReference>
<feature type="domain" description="Histidine kinase" evidence="6">
    <location>
        <begin position="1619"/>
        <end position="1835"/>
    </location>
</feature>
<organism evidence="8 9">
    <name type="scientific">Bradyrhizobium canariense</name>
    <dbReference type="NCBI Taxonomy" id="255045"/>
    <lineage>
        <taxon>Bacteria</taxon>
        <taxon>Pseudomonadati</taxon>
        <taxon>Pseudomonadota</taxon>
        <taxon>Alphaproteobacteria</taxon>
        <taxon>Hyphomicrobiales</taxon>
        <taxon>Nitrobacteraceae</taxon>
        <taxon>Bradyrhizobium</taxon>
    </lineage>
</organism>
<dbReference type="PROSITE" id="PS00108">
    <property type="entry name" value="PROTEIN_KINASE_ST"/>
    <property type="match status" value="1"/>
</dbReference>
<evidence type="ECO:0000259" key="6">
    <source>
        <dbReference type="PROSITE" id="PS50109"/>
    </source>
</evidence>
<dbReference type="SUPFAM" id="SSF55781">
    <property type="entry name" value="GAF domain-like"/>
    <property type="match status" value="1"/>
</dbReference>
<dbReference type="InterPro" id="IPR005467">
    <property type="entry name" value="His_kinase_dom"/>
</dbReference>
<dbReference type="SMART" id="SM00388">
    <property type="entry name" value="HisKA"/>
    <property type="match status" value="1"/>
</dbReference>
<dbReference type="SUPFAM" id="SSF47384">
    <property type="entry name" value="Homodimeric domain of signal transducing histidine kinase"/>
    <property type="match status" value="1"/>
</dbReference>
<dbReference type="InterPro" id="IPR003018">
    <property type="entry name" value="GAF"/>
</dbReference>
<dbReference type="InterPro" id="IPR004358">
    <property type="entry name" value="Sig_transdc_His_kin-like_C"/>
</dbReference>
<dbReference type="PROSITE" id="PS50112">
    <property type="entry name" value="PAS"/>
    <property type="match status" value="1"/>
</dbReference>
<dbReference type="SUPFAM" id="SSF55874">
    <property type="entry name" value="ATPase domain of HSP90 chaperone/DNA topoisomerase II/histidine kinase"/>
    <property type="match status" value="1"/>
</dbReference>
<dbReference type="PROSITE" id="PS50109">
    <property type="entry name" value="HIS_KIN"/>
    <property type="match status" value="1"/>
</dbReference>
<evidence type="ECO:0000256" key="3">
    <source>
        <dbReference type="ARBA" id="ARBA00022553"/>
    </source>
</evidence>
<dbReference type="SMART" id="SM00091">
    <property type="entry name" value="PAS"/>
    <property type="match status" value="1"/>
</dbReference>
<dbReference type="GO" id="GO:0004674">
    <property type="term" value="F:protein serine/threonine kinase activity"/>
    <property type="evidence" value="ECO:0007669"/>
    <property type="project" value="UniProtKB-KW"/>
</dbReference>
<dbReference type="InterPro" id="IPR029016">
    <property type="entry name" value="GAF-like_dom_sf"/>
</dbReference>
<dbReference type="PANTHER" id="PTHR43642:SF1">
    <property type="entry name" value="HYBRID SIGNAL TRANSDUCTION HISTIDINE KINASE G"/>
    <property type="match status" value="1"/>
</dbReference>
<dbReference type="PANTHER" id="PTHR43642">
    <property type="entry name" value="HYBRID SIGNAL TRANSDUCTION HISTIDINE KINASE G"/>
    <property type="match status" value="1"/>
</dbReference>
<keyword evidence="3" id="KW-0597">Phosphoprotein</keyword>
<dbReference type="PROSITE" id="PS50011">
    <property type="entry name" value="PROTEIN_KINASE_DOM"/>
    <property type="match status" value="1"/>
</dbReference>
<dbReference type="SUPFAM" id="SSF55785">
    <property type="entry name" value="PYP-like sensor domain (PAS domain)"/>
    <property type="match status" value="1"/>
</dbReference>
<dbReference type="InterPro" id="IPR003661">
    <property type="entry name" value="HisK_dim/P_dom"/>
</dbReference>
<dbReference type="CDD" id="cd14014">
    <property type="entry name" value="STKc_PknB_like"/>
    <property type="match status" value="1"/>
</dbReference>
<evidence type="ECO:0000256" key="4">
    <source>
        <dbReference type="SAM" id="Coils"/>
    </source>
</evidence>
<dbReference type="SMART" id="SM00387">
    <property type="entry name" value="HATPase_c"/>
    <property type="match status" value="1"/>
</dbReference>
<dbReference type="Pfam" id="PF00512">
    <property type="entry name" value="HisKA"/>
    <property type="match status" value="1"/>
</dbReference>
<dbReference type="CDD" id="cd00082">
    <property type="entry name" value="HisKA"/>
    <property type="match status" value="1"/>
</dbReference>
<dbReference type="Pfam" id="PF02518">
    <property type="entry name" value="HATPase_c"/>
    <property type="match status" value="1"/>
</dbReference>
<dbReference type="InterPro" id="IPR053159">
    <property type="entry name" value="Hybrid_Histidine_Kinase"/>
</dbReference>
<dbReference type="SUPFAM" id="SSF52540">
    <property type="entry name" value="P-loop containing nucleoside triphosphate hydrolases"/>
    <property type="match status" value="1"/>
</dbReference>
<accession>A0A1H1T0H9</accession>
<dbReference type="Gene3D" id="3.30.450.40">
    <property type="match status" value="1"/>
</dbReference>
<dbReference type="InterPro" id="IPR000014">
    <property type="entry name" value="PAS"/>
</dbReference>
<dbReference type="InterPro" id="IPR011009">
    <property type="entry name" value="Kinase-like_dom_sf"/>
</dbReference>
<dbReference type="NCBIfam" id="TIGR00229">
    <property type="entry name" value="sensory_box"/>
    <property type="match status" value="1"/>
</dbReference>
<dbReference type="GO" id="GO:0005524">
    <property type="term" value="F:ATP binding"/>
    <property type="evidence" value="ECO:0007669"/>
    <property type="project" value="InterPro"/>
</dbReference>
<dbReference type="RefSeq" id="WP_146687346.1">
    <property type="nucleotide sequence ID" value="NZ_LT629750.1"/>
</dbReference>
<dbReference type="Pfam" id="PF01590">
    <property type="entry name" value="GAF"/>
    <property type="match status" value="1"/>
</dbReference>
<gene>
    <name evidence="8" type="ORF">SAMN05444158_2361</name>
</gene>
<dbReference type="InterPro" id="IPR041664">
    <property type="entry name" value="AAA_16"/>
</dbReference>
<feature type="domain" description="PAS" evidence="7">
    <location>
        <begin position="1470"/>
        <end position="1512"/>
    </location>
</feature>
<dbReference type="InterPro" id="IPR008271">
    <property type="entry name" value="Ser/Thr_kinase_AS"/>
</dbReference>
<keyword evidence="8" id="KW-0723">Serine/threonine-protein kinase</keyword>
<keyword evidence="9" id="KW-1185">Reference proteome</keyword>
<name>A0A1H1T0H9_9BRAD</name>